<protein>
    <submittedName>
        <fullName evidence="2">Glycerophosphodiester phosphodiesterase</fullName>
    </submittedName>
</protein>
<sequence length="253" mass="27749">MPSIPLIIGHRGASRDAPENTLASFRLAFAQGADGIEADFRLTRDGRIVCLHDAGASRTAGSDLEVAEATLADLQRLDAGSWKGGEWRDERIPTLAQVLETLPAGKRLFIELKCGTEILPPLAADLARAGVPAERIRFLAFDHLLVAALKKRLPDHRACWLCDYRWRGGWHPSAGEVLSRLDEIGADGLASRDRAILDASLVGGVRERGLEIHVWTVDSARDAKRLCDLGVDSIMTNRPGWLRRALELPQERA</sequence>
<evidence type="ECO:0000313" key="3">
    <source>
        <dbReference type="Proteomes" id="UP000683493"/>
    </source>
</evidence>
<accession>A0ABX8JSW7</accession>
<dbReference type="Pfam" id="PF03009">
    <property type="entry name" value="GDPD"/>
    <property type="match status" value="1"/>
</dbReference>
<keyword evidence="3" id="KW-1185">Reference proteome</keyword>
<dbReference type="PANTHER" id="PTHR46211:SF1">
    <property type="entry name" value="GLYCEROPHOSPHODIESTER PHOSPHODIESTERASE, CYTOPLASMIC"/>
    <property type="match status" value="1"/>
</dbReference>
<name>A0ABX8JSW7_9BACT</name>
<reference evidence="2 3" key="1">
    <citation type="submission" date="2021-06" db="EMBL/GenBank/DDBJ databases">
        <title>Gemonas diversity in paddy soil.</title>
        <authorList>
            <person name="Liu G."/>
        </authorList>
    </citation>
    <scope>NUCLEOTIDE SEQUENCE [LARGE SCALE GENOMIC DNA]</scope>
    <source>
        <strain evidence="2 3">RG29</strain>
    </source>
</reference>
<feature type="domain" description="GP-PDE" evidence="1">
    <location>
        <begin position="5"/>
        <end position="246"/>
    </location>
</feature>
<dbReference type="PROSITE" id="PS51704">
    <property type="entry name" value="GP_PDE"/>
    <property type="match status" value="1"/>
</dbReference>
<proteinExistence type="predicted"/>
<gene>
    <name evidence="2" type="ORF">KP005_04240</name>
</gene>
<dbReference type="InterPro" id="IPR030395">
    <property type="entry name" value="GP_PDE_dom"/>
</dbReference>
<evidence type="ECO:0000259" key="1">
    <source>
        <dbReference type="PROSITE" id="PS51704"/>
    </source>
</evidence>
<organism evidence="2 3">
    <name type="scientific">Geomonas diazotrophica</name>
    <dbReference type="NCBI Taxonomy" id="2843197"/>
    <lineage>
        <taxon>Bacteria</taxon>
        <taxon>Pseudomonadati</taxon>
        <taxon>Thermodesulfobacteriota</taxon>
        <taxon>Desulfuromonadia</taxon>
        <taxon>Geobacterales</taxon>
        <taxon>Geobacteraceae</taxon>
        <taxon>Geomonas</taxon>
    </lineage>
</organism>
<dbReference type="CDD" id="cd08582">
    <property type="entry name" value="GDPD_like_2"/>
    <property type="match status" value="1"/>
</dbReference>
<dbReference type="Proteomes" id="UP000683493">
    <property type="component" value="Chromosome"/>
</dbReference>
<dbReference type="EMBL" id="CP076724">
    <property type="protein sequence ID" value="QWV98505.1"/>
    <property type="molecule type" value="Genomic_DNA"/>
</dbReference>
<dbReference type="PANTHER" id="PTHR46211">
    <property type="entry name" value="GLYCEROPHOSPHORYL DIESTER PHOSPHODIESTERASE"/>
    <property type="match status" value="1"/>
</dbReference>
<evidence type="ECO:0000313" key="2">
    <source>
        <dbReference type="EMBL" id="QWV98505.1"/>
    </source>
</evidence>